<organism evidence="3 4">
    <name type="scientific">Cyclostephanos tholiformis</name>
    <dbReference type="NCBI Taxonomy" id="382380"/>
    <lineage>
        <taxon>Eukaryota</taxon>
        <taxon>Sar</taxon>
        <taxon>Stramenopiles</taxon>
        <taxon>Ochrophyta</taxon>
        <taxon>Bacillariophyta</taxon>
        <taxon>Coscinodiscophyceae</taxon>
        <taxon>Thalassiosirophycidae</taxon>
        <taxon>Stephanodiscales</taxon>
        <taxon>Stephanodiscaceae</taxon>
        <taxon>Cyclostephanos</taxon>
    </lineage>
</organism>
<feature type="region of interest" description="Disordered" evidence="1">
    <location>
        <begin position="451"/>
        <end position="502"/>
    </location>
</feature>
<evidence type="ECO:0000313" key="4">
    <source>
        <dbReference type="Proteomes" id="UP001530377"/>
    </source>
</evidence>
<keyword evidence="4" id="KW-1185">Reference proteome</keyword>
<protein>
    <recommendedName>
        <fullName evidence="2">PH domain-containing protein</fullName>
    </recommendedName>
</protein>
<feature type="domain" description="PH" evidence="2">
    <location>
        <begin position="180"/>
        <end position="303"/>
    </location>
</feature>
<dbReference type="Gene3D" id="2.30.29.30">
    <property type="entry name" value="Pleckstrin-homology domain (PH domain)/Phosphotyrosine-binding domain (PTB)"/>
    <property type="match status" value="1"/>
</dbReference>
<comment type="caution">
    <text evidence="3">The sequence shown here is derived from an EMBL/GenBank/DDBJ whole genome shotgun (WGS) entry which is preliminary data.</text>
</comment>
<feature type="compositionally biased region" description="Low complexity" evidence="1">
    <location>
        <begin position="451"/>
        <end position="468"/>
    </location>
</feature>
<sequence>MPSPGGGQVRSKVDKPEGDAFHVSSFAVGDVHPPLQERIAQHVYSSSSGAVAAVAVAAPHPDGNRNRANSGGSGVFRSILRDPPPNDDDDVDEDVDDEDDVSYYGQNYEDDEVDDGIRGREEQMTNDGMRQWTMGGDHRIVSTVSSHVPPRTTPIPPPDVGVSSSSPPPPGATGDDGRMTFDLCGSMWKRRGGLGRNAEHNWVIRYFTLKGPRLCYYHEGSEFDSSINPANITTTKPRASLDLSKVETIAEMHSKAKRGLPSQDLLTINIYDPIVHAKRKWEMCCTSREQQLLWYGAIRAYDGKPTAHDGKPVASALENNYNAHFSHEGGGMGLTTATSVPWRSSNDDHPLRQFERAAAALTHDDDVDLIARAAARAAEILIERGVGSSDGGSIASSSSGGAMTMASTITILNLVICISRYGSEWAYVMTVLVVNAYTLFVAYYGQNTSTKKASSSRTAGGGAKARAAFKNTREPTDAEAEEERQYSTTAQQQQEQQPRKSFSKVIPVGRTIPRALPARDGELERRLRSCAPNSAETVRAYAALTSPTDVEATPHSYGNADASSFQLRIGPNYKKNKLKGPSGPALYDLLSMDFLLANAPLRNVADKFQLPCIPGVTDISTGHMHIPPMLVINTWLPGEEPSMFARAADGGDTYSIPMIFVLSSSTLEQLRDIDNASPGVRLLSEWCCKAEDDPDFRGRFKCMGMIENIESSGVPKFIQGYNGKPALVTKSGTFSRRDNYIEFTINVNMWAFLAKKGKYYTLYEYNFVVIEKLTIQRFFIFTGLFALIPTFPDFVFNVGFTIEARNDEEMPEVLLGGCRLMNLDPDKVIVDGVDDLDICIASST</sequence>
<dbReference type="Pfam" id="PF00169">
    <property type="entry name" value="PH"/>
    <property type="match status" value="1"/>
</dbReference>
<feature type="region of interest" description="Disordered" evidence="1">
    <location>
        <begin position="58"/>
        <end position="113"/>
    </location>
</feature>
<dbReference type="Proteomes" id="UP001530377">
    <property type="component" value="Unassembled WGS sequence"/>
</dbReference>
<dbReference type="InterPro" id="IPR009769">
    <property type="entry name" value="EDR2_C"/>
</dbReference>
<dbReference type="SMART" id="SM00233">
    <property type="entry name" value="PH"/>
    <property type="match status" value="1"/>
</dbReference>
<dbReference type="SUPFAM" id="SSF50729">
    <property type="entry name" value="PH domain-like"/>
    <property type="match status" value="1"/>
</dbReference>
<gene>
    <name evidence="3" type="ORF">ACHAXA_010858</name>
</gene>
<accession>A0ABD3SCW9</accession>
<dbReference type="PANTHER" id="PTHR31558">
    <property type="entry name" value="CW14 PROTEIN"/>
    <property type="match status" value="1"/>
</dbReference>
<dbReference type="PROSITE" id="PS50003">
    <property type="entry name" value="PH_DOMAIN"/>
    <property type="match status" value="1"/>
</dbReference>
<name>A0ABD3SCW9_9STRA</name>
<dbReference type="InterPro" id="IPR011993">
    <property type="entry name" value="PH-like_dom_sf"/>
</dbReference>
<feature type="compositionally biased region" description="Acidic residues" evidence="1">
    <location>
        <begin position="85"/>
        <end position="101"/>
    </location>
</feature>
<evidence type="ECO:0000313" key="3">
    <source>
        <dbReference type="EMBL" id="KAL3822380.1"/>
    </source>
</evidence>
<dbReference type="Pfam" id="PF07059">
    <property type="entry name" value="EDR2_C"/>
    <property type="match status" value="2"/>
</dbReference>
<evidence type="ECO:0000259" key="2">
    <source>
        <dbReference type="PROSITE" id="PS50003"/>
    </source>
</evidence>
<reference evidence="3 4" key="1">
    <citation type="submission" date="2024-10" db="EMBL/GenBank/DDBJ databases">
        <title>Updated reference genomes for cyclostephanoid diatoms.</title>
        <authorList>
            <person name="Roberts W.R."/>
            <person name="Alverson A.J."/>
        </authorList>
    </citation>
    <scope>NUCLEOTIDE SEQUENCE [LARGE SCALE GENOMIC DNA]</scope>
    <source>
        <strain evidence="3 4">AJA228-03</strain>
    </source>
</reference>
<evidence type="ECO:0000256" key="1">
    <source>
        <dbReference type="SAM" id="MobiDB-lite"/>
    </source>
</evidence>
<dbReference type="AlphaFoldDB" id="A0ABD3SCW9"/>
<dbReference type="EMBL" id="JALLPB020000067">
    <property type="protein sequence ID" value="KAL3822380.1"/>
    <property type="molecule type" value="Genomic_DNA"/>
</dbReference>
<proteinExistence type="predicted"/>
<dbReference type="CDD" id="cd00821">
    <property type="entry name" value="PH"/>
    <property type="match status" value="1"/>
</dbReference>
<dbReference type="InterPro" id="IPR001849">
    <property type="entry name" value="PH_domain"/>
</dbReference>
<feature type="region of interest" description="Disordered" evidence="1">
    <location>
        <begin position="145"/>
        <end position="175"/>
    </location>
</feature>
<dbReference type="PANTHER" id="PTHR31558:SF35">
    <property type="entry name" value="PROTEIN ENHANCED DISEASE RESISTANCE 2 C-TERMINAL DOMAIN-CONTAINING PROTEIN"/>
    <property type="match status" value="1"/>
</dbReference>